<keyword evidence="4 6" id="KW-0408">Iron</keyword>
<comment type="function">
    <text evidence="6">Binds and transfers iron-sulfur (Fe-S) clusters to target apoproteins. Can hydrolyze ATP.</text>
</comment>
<keyword evidence="5 6" id="KW-0411">Iron-sulfur</keyword>
<comment type="similarity">
    <text evidence="6">Belongs to the Mrp/NBP35 ATP-binding proteins family.</text>
</comment>
<dbReference type="InterPro" id="IPR019591">
    <property type="entry name" value="Mrp/NBP35_ATP-bd"/>
</dbReference>
<evidence type="ECO:0000256" key="4">
    <source>
        <dbReference type="ARBA" id="ARBA00023004"/>
    </source>
</evidence>
<dbReference type="EMBL" id="CP053452">
    <property type="protein sequence ID" value="QJX00433.1"/>
    <property type="molecule type" value="Genomic_DNA"/>
</dbReference>
<sequence>MNPQMPQKLSLPGVKQVIAVASGKGGVGKSTVAANLALALHMSGHTVGLMDADIYGPSVPIMFGLGTVNPQTTSFPLEKFGIRLMSMGFLVSPEQAVIWRGPKVAQAVQSFLGQIDWGQLDYLIIDLPPGTGDAQLTLSQSAPLTGAVIVTTPGEVSLIDARKGVKMFGEVRVPILGVVENMSYFTDATGAKTPIFGVGGGQKLADENHVPFLGELPIDPRVAACGDNGEPMVRKHPDSPVAKAYMTLAATVAAAANRPNAAALPQVQL</sequence>
<keyword evidence="3 6" id="KW-0067">ATP-binding</keyword>
<keyword evidence="6" id="KW-0378">Hydrolase</keyword>
<dbReference type="GO" id="GO:0046872">
    <property type="term" value="F:metal ion binding"/>
    <property type="evidence" value="ECO:0007669"/>
    <property type="project" value="UniProtKB-KW"/>
</dbReference>
<proteinExistence type="inferred from homology"/>
<keyword evidence="2 6" id="KW-0547">Nucleotide-binding</keyword>
<evidence type="ECO:0000313" key="8">
    <source>
        <dbReference type="Proteomes" id="UP000503447"/>
    </source>
</evidence>
<keyword evidence="1 6" id="KW-0479">Metal-binding</keyword>
<keyword evidence="8" id="KW-1185">Reference proteome</keyword>
<evidence type="ECO:0000256" key="2">
    <source>
        <dbReference type="ARBA" id="ARBA00022741"/>
    </source>
</evidence>
<dbReference type="GO" id="GO:0005524">
    <property type="term" value="F:ATP binding"/>
    <property type="evidence" value="ECO:0007669"/>
    <property type="project" value="UniProtKB-UniRule"/>
</dbReference>
<gene>
    <name evidence="7" type="ORF">FTUN_8063</name>
</gene>
<evidence type="ECO:0000256" key="6">
    <source>
        <dbReference type="HAMAP-Rule" id="MF_02040"/>
    </source>
</evidence>
<reference evidence="8" key="1">
    <citation type="submission" date="2020-05" db="EMBL/GenBank/DDBJ databases">
        <title>Frigoriglobus tundricola gen. nov., sp. nov., a psychrotolerant cellulolytic planctomycete of the family Gemmataceae with two divergent copies of 16S rRNA gene.</title>
        <authorList>
            <person name="Kulichevskaya I.S."/>
            <person name="Ivanova A.A."/>
            <person name="Naumoff D.G."/>
            <person name="Beletsky A.V."/>
            <person name="Rijpstra W.I.C."/>
            <person name="Sinninghe Damste J.S."/>
            <person name="Mardanov A.V."/>
            <person name="Ravin N.V."/>
            <person name="Dedysh S.N."/>
        </authorList>
    </citation>
    <scope>NUCLEOTIDE SEQUENCE [LARGE SCALE GENOMIC DNA]</scope>
    <source>
        <strain evidence="8">PL17</strain>
    </source>
</reference>
<evidence type="ECO:0000256" key="1">
    <source>
        <dbReference type="ARBA" id="ARBA00022723"/>
    </source>
</evidence>
<dbReference type="InterPro" id="IPR033756">
    <property type="entry name" value="YlxH/NBP35"/>
</dbReference>
<accession>A0A6M5Z5A2</accession>
<dbReference type="PROSITE" id="PS01215">
    <property type="entry name" value="MRP"/>
    <property type="match status" value="1"/>
</dbReference>
<dbReference type="GO" id="GO:0051539">
    <property type="term" value="F:4 iron, 4 sulfur cluster binding"/>
    <property type="evidence" value="ECO:0007669"/>
    <property type="project" value="TreeGrafter"/>
</dbReference>
<dbReference type="InterPro" id="IPR044304">
    <property type="entry name" value="NUBPL-like"/>
</dbReference>
<dbReference type="KEGG" id="ftj:FTUN_8063"/>
<dbReference type="AlphaFoldDB" id="A0A6M5Z5A2"/>
<organism evidence="7 8">
    <name type="scientific">Frigoriglobus tundricola</name>
    <dbReference type="NCBI Taxonomy" id="2774151"/>
    <lineage>
        <taxon>Bacteria</taxon>
        <taxon>Pseudomonadati</taxon>
        <taxon>Planctomycetota</taxon>
        <taxon>Planctomycetia</taxon>
        <taxon>Gemmatales</taxon>
        <taxon>Gemmataceae</taxon>
        <taxon>Frigoriglobus</taxon>
    </lineage>
</organism>
<dbReference type="GO" id="GO:0140663">
    <property type="term" value="F:ATP-dependent FeS chaperone activity"/>
    <property type="evidence" value="ECO:0007669"/>
    <property type="project" value="InterPro"/>
</dbReference>
<dbReference type="SUPFAM" id="SSF52540">
    <property type="entry name" value="P-loop containing nucleoside triphosphate hydrolases"/>
    <property type="match status" value="1"/>
</dbReference>
<dbReference type="FunFam" id="3.40.50.300:FF:001119">
    <property type="entry name" value="Iron-sulfur cluster carrier protein"/>
    <property type="match status" value="1"/>
</dbReference>
<dbReference type="CDD" id="cd02037">
    <property type="entry name" value="Mrp_NBP35"/>
    <property type="match status" value="1"/>
</dbReference>
<dbReference type="InterPro" id="IPR027417">
    <property type="entry name" value="P-loop_NTPase"/>
</dbReference>
<dbReference type="Proteomes" id="UP000503447">
    <property type="component" value="Chromosome"/>
</dbReference>
<dbReference type="GO" id="GO:0016226">
    <property type="term" value="P:iron-sulfur cluster assembly"/>
    <property type="evidence" value="ECO:0007669"/>
    <property type="project" value="InterPro"/>
</dbReference>
<dbReference type="GO" id="GO:0016887">
    <property type="term" value="F:ATP hydrolysis activity"/>
    <property type="evidence" value="ECO:0007669"/>
    <property type="project" value="UniProtKB-UniRule"/>
</dbReference>
<protein>
    <recommendedName>
        <fullName evidence="6">Iron-sulfur cluster carrier protein</fullName>
    </recommendedName>
</protein>
<dbReference type="InterPro" id="IPR000808">
    <property type="entry name" value="Mrp-like_CS"/>
</dbReference>
<name>A0A6M5Z5A2_9BACT</name>
<feature type="binding site" evidence="6">
    <location>
        <begin position="23"/>
        <end position="30"/>
    </location>
    <ligand>
        <name>ATP</name>
        <dbReference type="ChEBI" id="CHEBI:30616"/>
    </ligand>
</feature>
<evidence type="ECO:0000313" key="7">
    <source>
        <dbReference type="EMBL" id="QJX00433.1"/>
    </source>
</evidence>
<evidence type="ECO:0000256" key="3">
    <source>
        <dbReference type="ARBA" id="ARBA00022840"/>
    </source>
</evidence>
<dbReference type="Gene3D" id="3.40.50.300">
    <property type="entry name" value="P-loop containing nucleotide triphosphate hydrolases"/>
    <property type="match status" value="1"/>
</dbReference>
<dbReference type="RefSeq" id="WP_171475175.1">
    <property type="nucleotide sequence ID" value="NZ_CP053452.2"/>
</dbReference>
<comment type="subunit">
    <text evidence="6">Homodimer.</text>
</comment>
<dbReference type="PANTHER" id="PTHR42961">
    <property type="entry name" value="IRON-SULFUR PROTEIN NUBPL"/>
    <property type="match status" value="1"/>
</dbReference>
<dbReference type="PANTHER" id="PTHR42961:SF2">
    <property type="entry name" value="IRON-SULFUR PROTEIN NUBPL"/>
    <property type="match status" value="1"/>
</dbReference>
<dbReference type="Pfam" id="PF10609">
    <property type="entry name" value="ParA"/>
    <property type="match status" value="1"/>
</dbReference>
<dbReference type="HAMAP" id="MF_02040">
    <property type="entry name" value="Mrp_NBP35"/>
    <property type="match status" value="1"/>
</dbReference>
<evidence type="ECO:0000256" key="5">
    <source>
        <dbReference type="ARBA" id="ARBA00023014"/>
    </source>
</evidence>